<organism evidence="2 3">
    <name type="scientific">Ficus carica</name>
    <name type="common">Common fig</name>
    <dbReference type="NCBI Taxonomy" id="3494"/>
    <lineage>
        <taxon>Eukaryota</taxon>
        <taxon>Viridiplantae</taxon>
        <taxon>Streptophyta</taxon>
        <taxon>Embryophyta</taxon>
        <taxon>Tracheophyta</taxon>
        <taxon>Spermatophyta</taxon>
        <taxon>Magnoliopsida</taxon>
        <taxon>eudicotyledons</taxon>
        <taxon>Gunneridae</taxon>
        <taxon>Pentapetalae</taxon>
        <taxon>rosids</taxon>
        <taxon>fabids</taxon>
        <taxon>Rosales</taxon>
        <taxon>Moraceae</taxon>
        <taxon>Ficeae</taxon>
        <taxon>Ficus</taxon>
    </lineage>
</organism>
<feature type="region of interest" description="Disordered" evidence="1">
    <location>
        <begin position="1"/>
        <end position="23"/>
    </location>
</feature>
<dbReference type="EMBL" id="BTGU01000107">
    <property type="protein sequence ID" value="GMN61137.1"/>
    <property type="molecule type" value="Genomic_DNA"/>
</dbReference>
<evidence type="ECO:0000313" key="2">
    <source>
        <dbReference type="EMBL" id="GMN61137.1"/>
    </source>
</evidence>
<protein>
    <submittedName>
        <fullName evidence="2">Uncharacterized protein</fullName>
    </submittedName>
</protein>
<comment type="caution">
    <text evidence="2">The sequence shown here is derived from an EMBL/GenBank/DDBJ whole genome shotgun (WGS) entry which is preliminary data.</text>
</comment>
<reference evidence="2" key="1">
    <citation type="submission" date="2023-07" db="EMBL/GenBank/DDBJ databases">
        <title>draft genome sequence of fig (Ficus carica).</title>
        <authorList>
            <person name="Takahashi T."/>
            <person name="Nishimura K."/>
        </authorList>
    </citation>
    <scope>NUCLEOTIDE SEQUENCE</scope>
</reference>
<evidence type="ECO:0000256" key="1">
    <source>
        <dbReference type="SAM" id="MobiDB-lite"/>
    </source>
</evidence>
<gene>
    <name evidence="2" type="ORF">TIFTF001_030228</name>
</gene>
<keyword evidence="3" id="KW-1185">Reference proteome</keyword>
<accession>A0AA88DSU2</accession>
<evidence type="ECO:0000313" key="3">
    <source>
        <dbReference type="Proteomes" id="UP001187192"/>
    </source>
</evidence>
<sequence>MSHNSLDIGERESRHSPSRHLRSSCQISIMPKTERLASDHNFIVILAIHLATISRGRAEAATRCLGKSDDCDSVDSSRQSLINE</sequence>
<name>A0AA88DSU2_FICCA</name>
<dbReference type="Proteomes" id="UP001187192">
    <property type="component" value="Unassembled WGS sequence"/>
</dbReference>
<proteinExistence type="predicted"/>
<dbReference type="AlphaFoldDB" id="A0AA88DSU2"/>